<gene>
    <name evidence="4" type="ORF">M6B22_21925</name>
</gene>
<dbReference type="Proteomes" id="UP001164693">
    <property type="component" value="Chromosome"/>
</dbReference>
<dbReference type="SUPFAM" id="SSF53649">
    <property type="entry name" value="Alkaline phosphatase-like"/>
    <property type="match status" value="1"/>
</dbReference>
<organism evidence="4 5">
    <name type="scientific">Jatrophihabitans cynanchi</name>
    <dbReference type="NCBI Taxonomy" id="2944128"/>
    <lineage>
        <taxon>Bacteria</taxon>
        <taxon>Bacillati</taxon>
        <taxon>Actinomycetota</taxon>
        <taxon>Actinomycetes</taxon>
        <taxon>Jatrophihabitantales</taxon>
        <taxon>Jatrophihabitantaceae</taxon>
        <taxon>Jatrophihabitans</taxon>
    </lineage>
</organism>
<feature type="transmembrane region" description="Helical" evidence="3">
    <location>
        <begin position="381"/>
        <end position="401"/>
    </location>
</feature>
<dbReference type="InterPro" id="IPR017850">
    <property type="entry name" value="Alkaline_phosphatase_core_sf"/>
</dbReference>
<feature type="transmembrane region" description="Helical" evidence="3">
    <location>
        <begin position="266"/>
        <end position="284"/>
    </location>
</feature>
<keyword evidence="5" id="KW-1185">Reference proteome</keyword>
<feature type="transmembrane region" description="Helical" evidence="3">
    <location>
        <begin position="180"/>
        <end position="198"/>
    </location>
</feature>
<evidence type="ECO:0000256" key="3">
    <source>
        <dbReference type="SAM" id="Phobius"/>
    </source>
</evidence>
<keyword evidence="1 2" id="KW-0808">Transferase</keyword>
<keyword evidence="3" id="KW-1133">Transmembrane helix</keyword>
<accession>A0ABY7JZS4</accession>
<name>A0ABY7JZS4_9ACTN</name>
<protein>
    <submittedName>
        <fullName evidence="4">CDP-alcohol phosphatidyltransferase family protein</fullName>
    </submittedName>
</protein>
<evidence type="ECO:0000313" key="5">
    <source>
        <dbReference type="Proteomes" id="UP001164693"/>
    </source>
</evidence>
<dbReference type="EMBL" id="CP097463">
    <property type="protein sequence ID" value="WAX57148.1"/>
    <property type="molecule type" value="Genomic_DNA"/>
</dbReference>
<feature type="transmembrane region" description="Helical" evidence="3">
    <location>
        <begin position="236"/>
        <end position="254"/>
    </location>
</feature>
<dbReference type="Gene3D" id="1.20.120.1760">
    <property type="match status" value="1"/>
</dbReference>
<keyword evidence="3" id="KW-0812">Transmembrane</keyword>
<dbReference type="InterPro" id="IPR048254">
    <property type="entry name" value="CDP_ALCOHOL_P_TRANSF_CS"/>
</dbReference>
<keyword evidence="3" id="KW-0472">Membrane</keyword>
<evidence type="ECO:0000256" key="1">
    <source>
        <dbReference type="ARBA" id="ARBA00022679"/>
    </source>
</evidence>
<sequence length="779" mass="82190">MRVLRFETVLAVLITPAVLVVLAGTAGLGVTGWVVGLSTGCGAAVLVAIARGRSADPAILPADWVTLTRAGLSAAVAGLVAESFARPAQVTALLALASIALALDAVDGQVARRTGTATPLGGRFDGEVDAFLILALSIAVSLDYGAWVLAIGAARYVLLAAGWLVRWLAAPLPARYWRKVVAAVQGIVLTVAVSGLLPRAAGTVAVGVAVLLLAESFGRDVIWLYRTGAGPATRTVLRRATALGAAAIVWTVLVAPDRLDRLTPAAFARIPIEGLVLVAVGLLLPARARRVVAAAAGVAFGLLAVVKVLDMGFYQQLDRPFNPVLDWSNLTPAIGVVRDSIGRGATYALLVLVGLGLVLLVALIAASAVRLSTVTARHRRGATRGVAALGAVWAVSAALALQLAPGSPLASLGTARLAVAQVRDAQTAVLDQQRFETAIHSADPHAAMPASQLLSGLRGKDVLVVFVESYGQVAVQGTSFSPGVDAVLRSGTKTLARAGFSARSAFLDSPTFGGISWLAHSTLQSGLWVDNAQRYGQLMNSDRFTLSTAFGKAGWRTVSDIPSDDREWPDGRSFYHYDQLYDRRDVGYRGPTFSYASMPDQYTLAAFGQRELAAGHRPVMAEIDLVSSHTPWTPLPRMVPWDQLGDGSIFDPMPAQGLSPGVAWQDTETVRQLYGQSVQYSLNALVSWITQVHDDNLVMVVLGDHQPATTVSGSGANHQVPISIVAHDPAVLARTASWQWQDGLLPDPSAPVWPMDAFRNRFFDAFNAAPPAVALRPHR</sequence>
<dbReference type="InterPro" id="IPR043130">
    <property type="entry name" value="CDP-OH_PTrfase_TM_dom"/>
</dbReference>
<feature type="transmembrane region" description="Helical" evidence="3">
    <location>
        <begin position="204"/>
        <end position="224"/>
    </location>
</feature>
<feature type="transmembrane region" description="Helical" evidence="3">
    <location>
        <begin position="291"/>
        <end position="309"/>
    </location>
</feature>
<feature type="transmembrane region" description="Helical" evidence="3">
    <location>
        <begin position="148"/>
        <end position="168"/>
    </location>
</feature>
<dbReference type="RefSeq" id="WP_269443685.1">
    <property type="nucleotide sequence ID" value="NZ_CP097463.1"/>
</dbReference>
<dbReference type="InterPro" id="IPR000462">
    <property type="entry name" value="CDP-OH_P_trans"/>
</dbReference>
<dbReference type="PROSITE" id="PS00379">
    <property type="entry name" value="CDP_ALCOHOL_P_TRANSF"/>
    <property type="match status" value="1"/>
</dbReference>
<reference evidence="4" key="1">
    <citation type="submission" date="2022-05" db="EMBL/GenBank/DDBJ databases">
        <title>Jatrophihabitans sp. SB3-54 whole genome sequence.</title>
        <authorList>
            <person name="Suh M.K."/>
            <person name="Eom M.K."/>
            <person name="Kim J.S."/>
            <person name="Kim H.S."/>
            <person name="Do H.E."/>
            <person name="Shin Y.K."/>
            <person name="Lee J.-S."/>
        </authorList>
    </citation>
    <scope>NUCLEOTIDE SEQUENCE</scope>
    <source>
        <strain evidence="4">SB3-54</strain>
    </source>
</reference>
<dbReference type="Gene3D" id="3.40.720.10">
    <property type="entry name" value="Alkaline Phosphatase, subunit A"/>
    <property type="match status" value="1"/>
</dbReference>
<evidence type="ECO:0000256" key="2">
    <source>
        <dbReference type="RuleBase" id="RU003750"/>
    </source>
</evidence>
<comment type="similarity">
    <text evidence="2">Belongs to the CDP-alcohol phosphatidyltransferase class-I family.</text>
</comment>
<evidence type="ECO:0000313" key="4">
    <source>
        <dbReference type="EMBL" id="WAX57148.1"/>
    </source>
</evidence>
<proteinExistence type="inferred from homology"/>
<feature type="transmembrane region" description="Helical" evidence="3">
    <location>
        <begin position="347"/>
        <end position="369"/>
    </location>
</feature>
<dbReference type="Pfam" id="PF01066">
    <property type="entry name" value="CDP-OH_P_transf"/>
    <property type="match status" value="1"/>
</dbReference>